<sequence length="51" mass="5715">MSNSSKPRKRKPTKKYTQPQMAMNSGGVVVQIKAPKPLSELNKQLMDKLNS</sequence>
<dbReference type="AlphaFoldDB" id="A0A9X4G362"/>
<dbReference type="Proteomes" id="UP001142444">
    <property type="component" value="Unassembled WGS sequence"/>
</dbReference>
<feature type="compositionally biased region" description="Basic residues" evidence="1">
    <location>
        <begin position="1"/>
        <end position="14"/>
    </location>
</feature>
<feature type="region of interest" description="Disordered" evidence="1">
    <location>
        <begin position="1"/>
        <end position="29"/>
    </location>
</feature>
<protein>
    <submittedName>
        <fullName evidence="2">Uncharacterized protein</fullName>
    </submittedName>
</protein>
<reference evidence="2" key="1">
    <citation type="submission" date="2022-11" db="EMBL/GenBank/DDBJ databases">
        <authorList>
            <person name="Kamali M."/>
            <person name="Peak L."/>
            <person name="Go Y.Y."/>
            <person name="Balasuriya U.B.R."/>
            <person name="Carossino M."/>
        </authorList>
    </citation>
    <scope>NUCLEOTIDE SEQUENCE</scope>
    <source>
        <strain evidence="2">4524</strain>
    </source>
</reference>
<keyword evidence="3" id="KW-1185">Reference proteome</keyword>
<evidence type="ECO:0000313" key="2">
    <source>
        <dbReference type="EMBL" id="MDE8033559.1"/>
    </source>
</evidence>
<reference evidence="2" key="2">
    <citation type="journal article" date="2023" name="Pathogens">
        <title>Pathological Features and Genomic Characterization of an Actinobacillus equuli subsp. equuli Bearing Unique Virulence-Associated Genes from an Adult Horse with Pleuropneumonia.</title>
        <authorList>
            <person name="Kamali M."/>
            <person name="Carossino M."/>
            <person name="Del Piero F."/>
            <person name="Peak L."/>
            <person name="Mitchell M.S."/>
            <person name="Willette J."/>
            <person name="Baker R."/>
            <person name="Li F."/>
            <person name="Kenez A."/>
            <person name="Balasuriya U.B.R."/>
            <person name="Go Y.Y."/>
        </authorList>
    </citation>
    <scope>NUCLEOTIDE SEQUENCE</scope>
    <source>
        <strain evidence="2">4524</strain>
    </source>
</reference>
<dbReference type="EMBL" id="JAPHVQ010000001">
    <property type="protein sequence ID" value="MDE8033559.1"/>
    <property type="molecule type" value="Genomic_DNA"/>
</dbReference>
<comment type="caution">
    <text evidence="2">The sequence shown here is derived from an EMBL/GenBank/DDBJ whole genome shotgun (WGS) entry which is preliminary data.</text>
</comment>
<name>A0A9X4G362_ACTEU</name>
<gene>
    <name evidence="2" type="ORF">OQ257_00010</name>
</gene>
<proteinExistence type="predicted"/>
<accession>A0A9X4G362</accession>
<dbReference type="RefSeq" id="WP_275216930.1">
    <property type="nucleotide sequence ID" value="NZ_JAPHVQ010000001.1"/>
</dbReference>
<organism evidence="2 3">
    <name type="scientific">Actinobacillus equuli subsp. equuli</name>
    <dbReference type="NCBI Taxonomy" id="202947"/>
    <lineage>
        <taxon>Bacteria</taxon>
        <taxon>Pseudomonadati</taxon>
        <taxon>Pseudomonadota</taxon>
        <taxon>Gammaproteobacteria</taxon>
        <taxon>Pasteurellales</taxon>
        <taxon>Pasteurellaceae</taxon>
        <taxon>Actinobacillus</taxon>
    </lineage>
</organism>
<evidence type="ECO:0000256" key="1">
    <source>
        <dbReference type="SAM" id="MobiDB-lite"/>
    </source>
</evidence>
<evidence type="ECO:0000313" key="3">
    <source>
        <dbReference type="Proteomes" id="UP001142444"/>
    </source>
</evidence>